<feature type="region of interest" description="Disordered" evidence="1">
    <location>
        <begin position="391"/>
        <end position="420"/>
    </location>
</feature>
<comment type="caution">
    <text evidence="2">The sequence shown here is derived from an EMBL/GenBank/DDBJ whole genome shotgun (WGS) entry which is preliminary data.</text>
</comment>
<dbReference type="PANTHER" id="PTHR31390:SF2">
    <property type="entry name" value="EXPRESSED PROTEIN"/>
    <property type="match status" value="1"/>
</dbReference>
<proteinExistence type="predicted"/>
<name>A0AAV3RHB2_LITER</name>
<accession>A0AAV3RHB2</accession>
<dbReference type="EMBL" id="BAABME010009696">
    <property type="protein sequence ID" value="GAA0175645.1"/>
    <property type="molecule type" value="Genomic_DNA"/>
</dbReference>
<sequence>MRSYQLKERNQKGRLPLQDIIENIESANEQNSSKGLIRRFDSAYVLFSKVNELQNRTKFSANRSWRLLFQFYGLENRIPKQLITLDEKYIYHCLQMMHVSAVRAAANNLSSNMGILSNSLGSRENLEGSIYDCSRSSYTLTAGNESAIISAKDDEILGSISGSKSMMNILGSPLLKNFGDSDSSVNTGHAVLEDAKGGDFSEFDRSPGGSTVTSLQKVSNDIGVEDKDYGRVPMHERIISMSSSNSTFSDQSSSVSSNYICHAMLHCTWKDGFPRYIFSIDDQKDVYAANLYKVDFPDEQGLDYVYTFHSRPSRKLEYEIHECDSHIVGKMKVSTMVTLCPNNSEIAETQFVLFGSSDNCPGEMHTSNGPVVKNKTLRRKVSDVFRSDKGRTLSKVSGSSSVLEDTSWNPSEGSHNNVDPSRLKLTETDYIPNLELAAIIVKDHLPANYKKPKIGGWGLKFLKNSESGSRSLSLPSGCCACEHSESSASMDTLVASGFHGGPRTRNGGPSSLIERFRSGGHCDCGGWDIECPLTVLSTGSKTTNISCQADTNAECKTFDLFVQGSKQSIPTMKMTNIHDGLHYIHFQSDLSALQVFSIATAIIHSDSPSLKHRVYRNR</sequence>
<evidence type="ECO:0000313" key="2">
    <source>
        <dbReference type="EMBL" id="GAA0175645.1"/>
    </source>
</evidence>
<dbReference type="PANTHER" id="PTHR31390">
    <property type="entry name" value="EXPRESSED PROTEIN"/>
    <property type="match status" value="1"/>
</dbReference>
<dbReference type="AlphaFoldDB" id="A0AAV3RHB2"/>
<feature type="compositionally biased region" description="Polar residues" evidence="1">
    <location>
        <begin position="394"/>
        <end position="419"/>
    </location>
</feature>
<gene>
    <name evidence="2" type="ORF">LIER_28778</name>
</gene>
<evidence type="ECO:0000313" key="3">
    <source>
        <dbReference type="Proteomes" id="UP001454036"/>
    </source>
</evidence>
<evidence type="ECO:0000256" key="1">
    <source>
        <dbReference type="SAM" id="MobiDB-lite"/>
    </source>
</evidence>
<reference evidence="2 3" key="1">
    <citation type="submission" date="2024-01" db="EMBL/GenBank/DDBJ databases">
        <title>The complete chloroplast genome sequence of Lithospermum erythrorhizon: insights into the phylogenetic relationship among Boraginaceae species and the maternal lineages of purple gromwells.</title>
        <authorList>
            <person name="Okada T."/>
            <person name="Watanabe K."/>
        </authorList>
    </citation>
    <scope>NUCLEOTIDE SEQUENCE [LARGE SCALE GENOMIC DNA]</scope>
</reference>
<organism evidence="2 3">
    <name type="scientific">Lithospermum erythrorhizon</name>
    <name type="common">Purple gromwell</name>
    <name type="synonym">Lithospermum officinale var. erythrorhizon</name>
    <dbReference type="NCBI Taxonomy" id="34254"/>
    <lineage>
        <taxon>Eukaryota</taxon>
        <taxon>Viridiplantae</taxon>
        <taxon>Streptophyta</taxon>
        <taxon>Embryophyta</taxon>
        <taxon>Tracheophyta</taxon>
        <taxon>Spermatophyta</taxon>
        <taxon>Magnoliopsida</taxon>
        <taxon>eudicotyledons</taxon>
        <taxon>Gunneridae</taxon>
        <taxon>Pentapetalae</taxon>
        <taxon>asterids</taxon>
        <taxon>lamiids</taxon>
        <taxon>Boraginales</taxon>
        <taxon>Boraginaceae</taxon>
        <taxon>Boraginoideae</taxon>
        <taxon>Lithospermeae</taxon>
        <taxon>Lithospermum</taxon>
    </lineage>
</organism>
<keyword evidence="3" id="KW-1185">Reference proteome</keyword>
<dbReference type="InterPro" id="IPR021916">
    <property type="entry name" value="DUF3527"/>
</dbReference>
<protein>
    <submittedName>
        <fullName evidence="2">Uncharacterized protein</fullName>
    </submittedName>
</protein>
<dbReference type="Pfam" id="PF12043">
    <property type="entry name" value="DUF3527"/>
    <property type="match status" value="1"/>
</dbReference>
<dbReference type="Proteomes" id="UP001454036">
    <property type="component" value="Unassembled WGS sequence"/>
</dbReference>